<keyword evidence="3 8" id="KW-0349">Heme</keyword>
<dbReference type="InterPro" id="IPR001128">
    <property type="entry name" value="Cyt_P450"/>
</dbReference>
<keyword evidence="7" id="KW-0503">Monooxygenase</keyword>
<protein>
    <recommendedName>
        <fullName evidence="11">Cytochrome P450</fullName>
    </recommendedName>
</protein>
<dbReference type="InterPro" id="IPR036396">
    <property type="entry name" value="Cyt_P450_sf"/>
</dbReference>
<dbReference type="GO" id="GO:0016705">
    <property type="term" value="F:oxidoreductase activity, acting on paired donors, with incorporation or reduction of molecular oxygen"/>
    <property type="evidence" value="ECO:0007669"/>
    <property type="project" value="InterPro"/>
</dbReference>
<gene>
    <name evidence="9" type="ORF">NW762_013107</name>
</gene>
<dbReference type="Pfam" id="PF00067">
    <property type="entry name" value="p450"/>
    <property type="match status" value="1"/>
</dbReference>
<evidence type="ECO:0000313" key="10">
    <source>
        <dbReference type="Proteomes" id="UP001152049"/>
    </source>
</evidence>
<dbReference type="PANTHER" id="PTHR46206:SF1">
    <property type="entry name" value="P450, PUTATIVE (EUROFUNG)-RELATED"/>
    <property type="match status" value="1"/>
</dbReference>
<comment type="caution">
    <text evidence="9">The sequence shown here is derived from an EMBL/GenBank/DDBJ whole genome shotgun (WGS) entry which is preliminary data.</text>
</comment>
<comment type="similarity">
    <text evidence="2">Belongs to the cytochrome P450 family.</text>
</comment>
<accession>A0A9W8RP01</accession>
<dbReference type="PRINTS" id="PR00465">
    <property type="entry name" value="EP450IV"/>
</dbReference>
<dbReference type="OrthoDB" id="1844152at2759"/>
<evidence type="ECO:0000256" key="7">
    <source>
        <dbReference type="ARBA" id="ARBA00023033"/>
    </source>
</evidence>
<evidence type="ECO:0000256" key="5">
    <source>
        <dbReference type="ARBA" id="ARBA00023002"/>
    </source>
</evidence>
<dbReference type="GO" id="GO:0004497">
    <property type="term" value="F:monooxygenase activity"/>
    <property type="evidence" value="ECO:0007669"/>
    <property type="project" value="UniProtKB-KW"/>
</dbReference>
<organism evidence="9 10">
    <name type="scientific">Fusarium torreyae</name>
    <dbReference type="NCBI Taxonomy" id="1237075"/>
    <lineage>
        <taxon>Eukaryota</taxon>
        <taxon>Fungi</taxon>
        <taxon>Dikarya</taxon>
        <taxon>Ascomycota</taxon>
        <taxon>Pezizomycotina</taxon>
        <taxon>Sordariomycetes</taxon>
        <taxon>Hypocreomycetidae</taxon>
        <taxon>Hypocreales</taxon>
        <taxon>Nectriaceae</taxon>
        <taxon>Fusarium</taxon>
    </lineage>
</organism>
<name>A0A9W8RP01_9HYPO</name>
<evidence type="ECO:0000313" key="9">
    <source>
        <dbReference type="EMBL" id="KAJ4247432.1"/>
    </source>
</evidence>
<keyword evidence="10" id="KW-1185">Reference proteome</keyword>
<dbReference type="Proteomes" id="UP001152049">
    <property type="component" value="Unassembled WGS sequence"/>
</dbReference>
<dbReference type="PANTHER" id="PTHR46206">
    <property type="entry name" value="CYTOCHROME P450"/>
    <property type="match status" value="1"/>
</dbReference>
<dbReference type="SUPFAM" id="SSF48264">
    <property type="entry name" value="Cytochrome P450"/>
    <property type="match status" value="1"/>
</dbReference>
<evidence type="ECO:0000256" key="2">
    <source>
        <dbReference type="ARBA" id="ARBA00010617"/>
    </source>
</evidence>
<evidence type="ECO:0000256" key="4">
    <source>
        <dbReference type="ARBA" id="ARBA00022723"/>
    </source>
</evidence>
<sequence length="399" mass="44635">MDPSLIHDPVHHDLIATTLTKEIGNLIPGLVDEIDCCLNKHWGNNSKWKEVCIAETTQRILSGVNNRAFIGLPCCRNAPMLQSVIAFAQDLPLSLLILKAFPSILKPIVAPLITLPKRIHTNSFQSILAPEIKARLEEYDARNYGIQTTKSERNDFLQWSIEQAKDDGTSRNWQVGALAQRILLLNFVAIHTSTFAVTHALLDIASSSPDLVKELRLEVKTVLDYHGNQGSKRPLAQMGKLDSAIRESQRKNTFVAIGVGRVVIAEKGVTFPSGTHVRKGLSVAVPGYSVLQDPEVYPDSKTYQPLRFYKARHGIEDDNVKSAREALPTTSQNFLGWGSGRSACPGRFFASNEIKTMIAYISLRYDIEHLPERPRNTWIAQNRIPPMRATLRIRRKTSD</sequence>
<comment type="cofactor">
    <cofactor evidence="1 8">
        <name>heme</name>
        <dbReference type="ChEBI" id="CHEBI:30413"/>
    </cofactor>
</comment>
<proteinExistence type="inferred from homology"/>
<dbReference type="InterPro" id="IPR002403">
    <property type="entry name" value="Cyt_P450_E_grp-IV"/>
</dbReference>
<dbReference type="Gene3D" id="1.10.630.10">
    <property type="entry name" value="Cytochrome P450"/>
    <property type="match status" value="1"/>
</dbReference>
<dbReference type="GO" id="GO:0005506">
    <property type="term" value="F:iron ion binding"/>
    <property type="evidence" value="ECO:0007669"/>
    <property type="project" value="InterPro"/>
</dbReference>
<reference evidence="9" key="1">
    <citation type="submission" date="2022-09" db="EMBL/GenBank/DDBJ databases">
        <title>Fusarium specimens isolated from Avocado Roots.</title>
        <authorList>
            <person name="Stajich J."/>
            <person name="Roper C."/>
            <person name="Heimlech-Rivalta G."/>
        </authorList>
    </citation>
    <scope>NUCLEOTIDE SEQUENCE</scope>
    <source>
        <strain evidence="9">CF00136</strain>
    </source>
</reference>
<keyword evidence="5" id="KW-0560">Oxidoreductase</keyword>
<keyword evidence="4 8" id="KW-0479">Metal-binding</keyword>
<evidence type="ECO:0000256" key="8">
    <source>
        <dbReference type="PIRSR" id="PIRSR602403-1"/>
    </source>
</evidence>
<dbReference type="EMBL" id="JAOQAZ010000039">
    <property type="protein sequence ID" value="KAJ4247432.1"/>
    <property type="molecule type" value="Genomic_DNA"/>
</dbReference>
<dbReference type="CDD" id="cd11041">
    <property type="entry name" value="CYP503A1-like"/>
    <property type="match status" value="1"/>
</dbReference>
<dbReference type="AlphaFoldDB" id="A0A9W8RP01"/>
<feature type="binding site" description="axial binding residue" evidence="8">
    <location>
        <position position="344"/>
    </location>
    <ligand>
        <name>heme</name>
        <dbReference type="ChEBI" id="CHEBI:30413"/>
    </ligand>
    <ligandPart>
        <name>Fe</name>
        <dbReference type="ChEBI" id="CHEBI:18248"/>
    </ligandPart>
</feature>
<dbReference type="GO" id="GO:0020037">
    <property type="term" value="F:heme binding"/>
    <property type="evidence" value="ECO:0007669"/>
    <property type="project" value="InterPro"/>
</dbReference>
<evidence type="ECO:0000256" key="3">
    <source>
        <dbReference type="ARBA" id="ARBA00022617"/>
    </source>
</evidence>
<keyword evidence="6 8" id="KW-0408">Iron</keyword>
<evidence type="ECO:0008006" key="11">
    <source>
        <dbReference type="Google" id="ProtNLM"/>
    </source>
</evidence>
<evidence type="ECO:0000256" key="1">
    <source>
        <dbReference type="ARBA" id="ARBA00001971"/>
    </source>
</evidence>
<evidence type="ECO:0000256" key="6">
    <source>
        <dbReference type="ARBA" id="ARBA00023004"/>
    </source>
</evidence>